<dbReference type="OrthoDB" id="2376696at2"/>
<proteinExistence type="predicted"/>
<protein>
    <recommendedName>
        <fullName evidence="3">Spore coat associated protein CotJA</fullName>
    </recommendedName>
</protein>
<gene>
    <name evidence="1" type="ORF">E2636_12695</name>
</gene>
<keyword evidence="2" id="KW-1185">Reference proteome</keyword>
<evidence type="ECO:0008006" key="3">
    <source>
        <dbReference type="Google" id="ProtNLM"/>
    </source>
</evidence>
<dbReference type="KEGG" id="panc:E2636_12695"/>
<sequence>MSDINTFSYRGVYVPYGGNPKLFVLPPQIWWQKQPVHCPVFTPEDAFIHGTVWPMLVDGYSKEEGIS</sequence>
<organism evidence="1 2">
    <name type="scientific">Paenisporosarcina antarctica</name>
    <dbReference type="NCBI Taxonomy" id="417367"/>
    <lineage>
        <taxon>Bacteria</taxon>
        <taxon>Bacillati</taxon>
        <taxon>Bacillota</taxon>
        <taxon>Bacilli</taxon>
        <taxon>Bacillales</taxon>
        <taxon>Caryophanaceae</taxon>
        <taxon>Paenisporosarcina</taxon>
    </lineage>
</organism>
<dbReference type="Proteomes" id="UP000294292">
    <property type="component" value="Chromosome"/>
</dbReference>
<accession>A0A4P7A204</accession>
<evidence type="ECO:0000313" key="1">
    <source>
        <dbReference type="EMBL" id="QBP41956.1"/>
    </source>
</evidence>
<evidence type="ECO:0000313" key="2">
    <source>
        <dbReference type="Proteomes" id="UP000294292"/>
    </source>
</evidence>
<name>A0A4P7A204_9BACL</name>
<reference evidence="1 2" key="1">
    <citation type="submission" date="2019-03" db="EMBL/GenBank/DDBJ databases">
        <title>Complete genome sequence of Paenisporosarcina antarctica CGMCC 1.6503T.</title>
        <authorList>
            <person name="Rong J.-C."/>
            <person name="Chi N.-Y."/>
            <person name="Zhang Q.-F."/>
        </authorList>
    </citation>
    <scope>NUCLEOTIDE SEQUENCE [LARGE SCALE GENOMIC DNA]</scope>
    <source>
        <strain evidence="1 2">CGMCC 1.6503</strain>
    </source>
</reference>
<dbReference type="RefSeq" id="WP_134210525.1">
    <property type="nucleotide sequence ID" value="NZ_CP038015.1"/>
</dbReference>
<dbReference type="AlphaFoldDB" id="A0A4P7A204"/>
<dbReference type="EMBL" id="CP038015">
    <property type="protein sequence ID" value="QBP41956.1"/>
    <property type="molecule type" value="Genomic_DNA"/>
</dbReference>